<gene>
    <name evidence="1" type="ORF">FA95DRAFT_1676087</name>
</gene>
<name>A0ACB8S5N6_9AGAM</name>
<comment type="caution">
    <text evidence="1">The sequence shown here is derived from an EMBL/GenBank/DDBJ whole genome shotgun (WGS) entry which is preliminary data.</text>
</comment>
<reference evidence="1" key="2">
    <citation type="journal article" date="2022" name="New Phytol.">
        <title>Evolutionary transition to the ectomycorrhizal habit in the genomes of a hyperdiverse lineage of mushroom-forming fungi.</title>
        <authorList>
            <person name="Looney B."/>
            <person name="Miyauchi S."/>
            <person name="Morin E."/>
            <person name="Drula E."/>
            <person name="Courty P.E."/>
            <person name="Kohler A."/>
            <person name="Kuo A."/>
            <person name="LaButti K."/>
            <person name="Pangilinan J."/>
            <person name="Lipzen A."/>
            <person name="Riley R."/>
            <person name="Andreopoulos W."/>
            <person name="He G."/>
            <person name="Johnson J."/>
            <person name="Nolan M."/>
            <person name="Tritt A."/>
            <person name="Barry K.W."/>
            <person name="Grigoriev I.V."/>
            <person name="Nagy L.G."/>
            <person name="Hibbett D."/>
            <person name="Henrissat B."/>
            <person name="Matheny P.B."/>
            <person name="Labbe J."/>
            <person name="Martin F.M."/>
        </authorList>
    </citation>
    <scope>NUCLEOTIDE SEQUENCE</scope>
    <source>
        <strain evidence="1">FP105234-sp</strain>
    </source>
</reference>
<keyword evidence="2" id="KW-1185">Reference proteome</keyword>
<evidence type="ECO:0000313" key="1">
    <source>
        <dbReference type="EMBL" id="KAI0051381.1"/>
    </source>
</evidence>
<reference evidence="1" key="1">
    <citation type="submission" date="2021-02" db="EMBL/GenBank/DDBJ databases">
        <authorList>
            <consortium name="DOE Joint Genome Institute"/>
            <person name="Ahrendt S."/>
            <person name="Looney B.P."/>
            <person name="Miyauchi S."/>
            <person name="Morin E."/>
            <person name="Drula E."/>
            <person name="Courty P.E."/>
            <person name="Chicoki N."/>
            <person name="Fauchery L."/>
            <person name="Kohler A."/>
            <person name="Kuo A."/>
            <person name="Labutti K."/>
            <person name="Pangilinan J."/>
            <person name="Lipzen A."/>
            <person name="Riley R."/>
            <person name="Andreopoulos W."/>
            <person name="He G."/>
            <person name="Johnson J."/>
            <person name="Barry K.W."/>
            <person name="Grigoriev I.V."/>
            <person name="Nagy L."/>
            <person name="Hibbett D."/>
            <person name="Henrissat B."/>
            <person name="Matheny P.B."/>
            <person name="Labbe J."/>
            <person name="Martin F."/>
        </authorList>
    </citation>
    <scope>NUCLEOTIDE SEQUENCE</scope>
    <source>
        <strain evidence="1">FP105234-sp</strain>
    </source>
</reference>
<dbReference type="EMBL" id="MU275853">
    <property type="protein sequence ID" value="KAI0051381.1"/>
    <property type="molecule type" value="Genomic_DNA"/>
</dbReference>
<proteinExistence type="predicted"/>
<dbReference type="Proteomes" id="UP000814033">
    <property type="component" value="Unassembled WGS sequence"/>
</dbReference>
<sequence length="785" mass="85079">MPAPPFATNIQQPLPALYLYPLNDSFIPKHIHLPPGQRVKIGRQTNAKSAPGERNGYFDSKVLSRQHAEVWEDSTKIFIKDVKSSNGTFINGERLSPEGAESEPFELKSDDIVEFGIDIVGEDNKTIIHHKVAARAVCVFTEADASIAARVEQHQNPQMGTVTGGSNGNAAFSFANGQAPPGQGQRRPTVQPQGLAGMGGMGGNMRAPGKSGLTFDHILNRLQGELQKSRETGSELHSLAGAMNDIHETLGGNLPQSLPPYPQTLPPVLPPQPPASLDTSLAATPALAELQSQLQQTQSSLSSHVDKIRALEGLLAEHDAIKREVSSLRELMEEEKRELAEVRAGRHLAEHHGGAAEEDDFAADDDDTRSIATVTPHELERVEEEEEEQLAAEEEEEERRRRRNELRPRTPEPSHYDDEESKSHLSARSRSSSPPPREISAPPTFTIPEELSARLTAISNQLESTLELYRGLQSQHAVAQSTISLLESKVVALESQVQATQSQAQSQAAEATQERASLTALVAEWKKGVEGQWSGVQEEWNQERARLSKARDEWESRVHSVEEGLGAAVAKVDASLSSFEQQRAFQLKQNGNGRLGGGLVTPPSPRSLSSDSSSGKPRQRKKRGRARSHSTGSKEDADGYASSSEAALLDDKSSSASVAAGGLPPNSSSPQQRVQRARPRSPWLPEDSDSDSHDGRIGAERRKEHILSTYPITPDPSVRKASSGSSVTMTTEDDALASSNEAHHRHLKLPLGSHIFAATEYQTAIGVVLLAGAAAAVLWRVKATE</sequence>
<accession>A0ACB8S5N6</accession>
<evidence type="ECO:0000313" key="2">
    <source>
        <dbReference type="Proteomes" id="UP000814033"/>
    </source>
</evidence>
<organism evidence="1 2">
    <name type="scientific">Auriscalpium vulgare</name>
    <dbReference type="NCBI Taxonomy" id="40419"/>
    <lineage>
        <taxon>Eukaryota</taxon>
        <taxon>Fungi</taxon>
        <taxon>Dikarya</taxon>
        <taxon>Basidiomycota</taxon>
        <taxon>Agaricomycotina</taxon>
        <taxon>Agaricomycetes</taxon>
        <taxon>Russulales</taxon>
        <taxon>Auriscalpiaceae</taxon>
        <taxon>Auriscalpium</taxon>
    </lineage>
</organism>
<protein>
    <submittedName>
        <fullName evidence="1">Uncharacterized protein</fullName>
    </submittedName>
</protein>